<dbReference type="InterPro" id="IPR012337">
    <property type="entry name" value="RNaseH-like_sf"/>
</dbReference>
<name>A0ABX0LFQ3_9NEIS</name>
<dbReference type="Proteomes" id="UP001515641">
    <property type="component" value="Unassembled WGS sequence"/>
</dbReference>
<dbReference type="Pfam" id="PF16473">
    <property type="entry name" value="Rv2179c-like"/>
    <property type="match status" value="1"/>
</dbReference>
<evidence type="ECO:0000259" key="1">
    <source>
        <dbReference type="Pfam" id="PF16473"/>
    </source>
</evidence>
<gene>
    <name evidence="2" type="ORF">HA052_24640</name>
</gene>
<dbReference type="Gene3D" id="3.30.420.10">
    <property type="entry name" value="Ribonuclease H-like superfamily/Ribonuclease H"/>
    <property type="match status" value="1"/>
</dbReference>
<reference evidence="2 3" key="1">
    <citation type="submission" date="2020-03" db="EMBL/GenBank/DDBJ databases">
        <title>Draft genome sequence of environmentally isolated cultures.</title>
        <authorList>
            <person name="Wilson H.S."/>
            <person name="De Leon M.E."/>
        </authorList>
    </citation>
    <scope>NUCLEOTIDE SEQUENCE [LARGE SCALE GENOMIC DNA]</scope>
    <source>
        <strain evidence="2 3">HSC-31F16</strain>
    </source>
</reference>
<evidence type="ECO:0000313" key="2">
    <source>
        <dbReference type="EMBL" id="NHR08384.1"/>
    </source>
</evidence>
<dbReference type="SUPFAM" id="SSF53098">
    <property type="entry name" value="Ribonuclease H-like"/>
    <property type="match status" value="1"/>
</dbReference>
<accession>A0ABX0LFQ3</accession>
<keyword evidence="3" id="KW-1185">Reference proteome</keyword>
<dbReference type="InterPro" id="IPR033390">
    <property type="entry name" value="Rv2179c-like"/>
</dbReference>
<protein>
    <submittedName>
        <fullName evidence="2">3'-5' exoribonuclease</fullName>
    </submittedName>
</protein>
<dbReference type="EMBL" id="JAAOMA010000059">
    <property type="protein sequence ID" value="NHR08384.1"/>
    <property type="molecule type" value="Genomic_DNA"/>
</dbReference>
<dbReference type="InterPro" id="IPR036397">
    <property type="entry name" value="RNaseH_sf"/>
</dbReference>
<feature type="domain" description="3'-5' exoribonuclease Rv2179c-like" evidence="1">
    <location>
        <begin position="5"/>
        <end position="179"/>
    </location>
</feature>
<proteinExistence type="predicted"/>
<dbReference type="RefSeq" id="WP_166454046.1">
    <property type="nucleotide sequence ID" value="NZ_JAAOMA010000059.1"/>
</dbReference>
<evidence type="ECO:0000313" key="3">
    <source>
        <dbReference type="Proteomes" id="UP001515641"/>
    </source>
</evidence>
<organism evidence="2 3">
    <name type="scientific">Chromobacterium fluminis</name>
    <dbReference type="NCBI Taxonomy" id="3044269"/>
    <lineage>
        <taxon>Bacteria</taxon>
        <taxon>Pseudomonadati</taxon>
        <taxon>Pseudomonadota</taxon>
        <taxon>Betaproteobacteria</taxon>
        <taxon>Neisseriales</taxon>
        <taxon>Chromobacteriaceae</taxon>
        <taxon>Chromobacterium</taxon>
    </lineage>
</organism>
<comment type="caution">
    <text evidence="2">The sequence shown here is derived from an EMBL/GenBank/DDBJ whole genome shotgun (WGS) entry which is preliminary data.</text>
</comment>
<sequence length="224" mass="25495">MKTRQIIIDNETLDIAPSAVLLTIGAVAVEIENGKATPLARWYRRLQWDTGHRQPGRTVSQSTVDWWLEQSDEAFSEAFEDDGQRLPIWLAMHSLQTWLQLNPYPIWGNGSDFDNAQLQHAFTQHGLRWPFWRNRCLRSQRGLVLDLYPETKLPEFPADKIKHHALHDAEHETDVLAALLRTLTLSSIACITLDIPGQQLSETGMQALIESLRHVKTTTEGVLA</sequence>